<keyword evidence="6 9" id="KW-1133">Transmembrane helix</keyword>
<evidence type="ECO:0000256" key="7">
    <source>
        <dbReference type="ARBA" id="ARBA00023136"/>
    </source>
</evidence>
<feature type="transmembrane region" description="Helical" evidence="9">
    <location>
        <begin position="21"/>
        <end position="46"/>
    </location>
</feature>
<dbReference type="EMBL" id="JACHMU010000001">
    <property type="protein sequence ID" value="MBB5741656.1"/>
    <property type="molecule type" value="Genomic_DNA"/>
</dbReference>
<evidence type="ECO:0000256" key="1">
    <source>
        <dbReference type="ARBA" id="ARBA00004429"/>
    </source>
</evidence>
<evidence type="ECO:0000259" key="10">
    <source>
        <dbReference type="Pfam" id="PF04290"/>
    </source>
</evidence>
<evidence type="ECO:0000256" key="4">
    <source>
        <dbReference type="ARBA" id="ARBA00022519"/>
    </source>
</evidence>
<proteinExistence type="inferred from homology"/>
<dbReference type="Proteomes" id="UP000517712">
    <property type="component" value="Unassembled WGS sequence"/>
</dbReference>
<keyword evidence="3" id="KW-1003">Cell membrane</keyword>
<comment type="similarity">
    <text evidence="8">Belongs to the TRAP transporter small permease family.</text>
</comment>
<protein>
    <submittedName>
        <fullName evidence="11">TRAP-type C4-dicarboxylate transport system permease small subunit</fullName>
    </submittedName>
</protein>
<evidence type="ECO:0000256" key="2">
    <source>
        <dbReference type="ARBA" id="ARBA00022448"/>
    </source>
</evidence>
<keyword evidence="5 9" id="KW-0812">Transmembrane</keyword>
<dbReference type="GO" id="GO:0005886">
    <property type="term" value="C:plasma membrane"/>
    <property type="evidence" value="ECO:0007669"/>
    <property type="project" value="UniProtKB-SubCell"/>
</dbReference>
<evidence type="ECO:0000256" key="9">
    <source>
        <dbReference type="SAM" id="Phobius"/>
    </source>
</evidence>
<feature type="transmembrane region" description="Helical" evidence="9">
    <location>
        <begin position="100"/>
        <end position="121"/>
    </location>
</feature>
<feature type="domain" description="Tripartite ATP-independent periplasmic transporters DctQ component" evidence="10">
    <location>
        <begin position="38"/>
        <end position="161"/>
    </location>
</feature>
<keyword evidence="7 9" id="KW-0472">Membrane</keyword>
<feature type="transmembrane region" description="Helical" evidence="9">
    <location>
        <begin position="141"/>
        <end position="166"/>
    </location>
</feature>
<sequence length="183" mass="20188">MTEVAPWHPEFPERRSKLYRVLVRAEITVAAALLVALFALIILQVFTRFVLNSPLIWTEELGRFVFVWFVFVGATFVTAQRRGIVVEIIQARSTGRIISLMEGFAALVGAVVNGLLCYASIELSTGRASQLALPATGIPYPLLYLSAALGFALLTVHSVVNGVIALRYPSQYLERHVEVEAID</sequence>
<name>A0A7W9F9X0_9MICO</name>
<dbReference type="InterPro" id="IPR007387">
    <property type="entry name" value="TRAP_DctQ"/>
</dbReference>
<dbReference type="GO" id="GO:0022857">
    <property type="term" value="F:transmembrane transporter activity"/>
    <property type="evidence" value="ECO:0007669"/>
    <property type="project" value="TreeGrafter"/>
</dbReference>
<organism evidence="11 12">
    <name type="scientific">Microbacterium ginsengiterrae</name>
    <dbReference type="NCBI Taxonomy" id="546115"/>
    <lineage>
        <taxon>Bacteria</taxon>
        <taxon>Bacillati</taxon>
        <taxon>Actinomycetota</taxon>
        <taxon>Actinomycetes</taxon>
        <taxon>Micrococcales</taxon>
        <taxon>Microbacteriaceae</taxon>
        <taxon>Microbacterium</taxon>
    </lineage>
</organism>
<dbReference type="Pfam" id="PF04290">
    <property type="entry name" value="DctQ"/>
    <property type="match status" value="1"/>
</dbReference>
<keyword evidence="2" id="KW-0813">Transport</keyword>
<comment type="caution">
    <text evidence="11">The sequence shown here is derived from an EMBL/GenBank/DDBJ whole genome shotgun (WGS) entry which is preliminary data.</text>
</comment>
<keyword evidence="12" id="KW-1185">Reference proteome</keyword>
<keyword evidence="4" id="KW-0997">Cell inner membrane</keyword>
<accession>A0A7W9F9X0</accession>
<dbReference type="AlphaFoldDB" id="A0A7W9F9X0"/>
<evidence type="ECO:0000256" key="5">
    <source>
        <dbReference type="ARBA" id="ARBA00022692"/>
    </source>
</evidence>
<dbReference type="RefSeq" id="WP_184280888.1">
    <property type="nucleotide sequence ID" value="NZ_BAAAPG010000001.1"/>
</dbReference>
<gene>
    <name evidence="11" type="ORF">HD600_000153</name>
</gene>
<dbReference type="InterPro" id="IPR055348">
    <property type="entry name" value="DctQ"/>
</dbReference>
<feature type="transmembrane region" description="Helical" evidence="9">
    <location>
        <begin position="61"/>
        <end position="79"/>
    </location>
</feature>
<dbReference type="GO" id="GO:0015740">
    <property type="term" value="P:C4-dicarboxylate transport"/>
    <property type="evidence" value="ECO:0007669"/>
    <property type="project" value="TreeGrafter"/>
</dbReference>
<comment type="subcellular location">
    <subcellularLocation>
        <location evidence="1">Cell inner membrane</location>
        <topology evidence="1">Multi-pass membrane protein</topology>
    </subcellularLocation>
</comment>
<dbReference type="PANTHER" id="PTHR35011">
    <property type="entry name" value="2,3-DIKETO-L-GULONATE TRAP TRANSPORTER SMALL PERMEASE PROTEIN YIAM"/>
    <property type="match status" value="1"/>
</dbReference>
<evidence type="ECO:0000256" key="8">
    <source>
        <dbReference type="ARBA" id="ARBA00038436"/>
    </source>
</evidence>
<reference evidence="11 12" key="1">
    <citation type="submission" date="2020-08" db="EMBL/GenBank/DDBJ databases">
        <title>Sequencing the genomes of 1000 actinobacteria strains.</title>
        <authorList>
            <person name="Klenk H.-P."/>
        </authorList>
    </citation>
    <scope>NUCLEOTIDE SEQUENCE [LARGE SCALE GENOMIC DNA]</scope>
    <source>
        <strain evidence="11 12">DSM 24823</strain>
    </source>
</reference>
<evidence type="ECO:0000256" key="6">
    <source>
        <dbReference type="ARBA" id="ARBA00022989"/>
    </source>
</evidence>
<dbReference type="PANTHER" id="PTHR35011:SF2">
    <property type="entry name" value="2,3-DIKETO-L-GULONATE TRAP TRANSPORTER SMALL PERMEASE PROTEIN YIAM"/>
    <property type="match status" value="1"/>
</dbReference>
<evidence type="ECO:0000313" key="12">
    <source>
        <dbReference type="Proteomes" id="UP000517712"/>
    </source>
</evidence>
<evidence type="ECO:0000256" key="3">
    <source>
        <dbReference type="ARBA" id="ARBA00022475"/>
    </source>
</evidence>
<evidence type="ECO:0000313" key="11">
    <source>
        <dbReference type="EMBL" id="MBB5741656.1"/>
    </source>
</evidence>